<evidence type="ECO:0000313" key="1">
    <source>
        <dbReference type="EnsemblPlants" id="AVESA.00010b.r2.1CG0084030.1.CDS"/>
    </source>
</evidence>
<sequence>MSSSSSNSQSSGSDSEEEFGLPVATQPLPTPQLQGLRIRDHVLVVLDYEKENYGLWRRQFLAALAKFGLTDHVDGSPAQGSSDWVLNDFAIVSWYNATVTPSTLEIVEERTDTAYTLWRSIRSLFRSNRDARATYLRDEFYSFPQGDLSVVDYTSKLKQMADTLRDLGCRIKERELCHNVLRGLDERLQHAIPHMTRGRLPSFIKLRSFLLLEEQRLARQSRVAAHNALLAQAQAFHAARAPAGSAPPLGMAPLALLRAGSLAAGPSAASTGTGGKKKKRKTHPSTGGGSTYGGGSQQGVSSYQGGGSPARLPSPAPTAPAVAGTFQAWSAPGILGARPSPPVAQHAFQASSGSTPVPSPQWDQAALIAALNQMSLQASSAPGGEWILDSGASSHMGSGSGFGHQDGASPM</sequence>
<reference evidence="1" key="2">
    <citation type="submission" date="2025-09" db="UniProtKB">
        <authorList>
            <consortium name="EnsemblPlants"/>
        </authorList>
    </citation>
    <scope>IDENTIFICATION</scope>
</reference>
<keyword evidence="2" id="KW-1185">Reference proteome</keyword>
<proteinExistence type="predicted"/>
<dbReference type="Proteomes" id="UP001732700">
    <property type="component" value="Chromosome 1C"/>
</dbReference>
<organism evidence="1 2">
    <name type="scientific">Avena sativa</name>
    <name type="common">Oat</name>
    <dbReference type="NCBI Taxonomy" id="4498"/>
    <lineage>
        <taxon>Eukaryota</taxon>
        <taxon>Viridiplantae</taxon>
        <taxon>Streptophyta</taxon>
        <taxon>Embryophyta</taxon>
        <taxon>Tracheophyta</taxon>
        <taxon>Spermatophyta</taxon>
        <taxon>Magnoliopsida</taxon>
        <taxon>Liliopsida</taxon>
        <taxon>Poales</taxon>
        <taxon>Poaceae</taxon>
        <taxon>BOP clade</taxon>
        <taxon>Pooideae</taxon>
        <taxon>Poodae</taxon>
        <taxon>Poeae</taxon>
        <taxon>Poeae Chloroplast Group 1 (Aveneae type)</taxon>
        <taxon>Aveninae</taxon>
        <taxon>Avena</taxon>
    </lineage>
</organism>
<evidence type="ECO:0000313" key="2">
    <source>
        <dbReference type="Proteomes" id="UP001732700"/>
    </source>
</evidence>
<reference evidence="1" key="1">
    <citation type="submission" date="2021-05" db="EMBL/GenBank/DDBJ databases">
        <authorList>
            <person name="Scholz U."/>
            <person name="Mascher M."/>
            <person name="Fiebig A."/>
        </authorList>
    </citation>
    <scope>NUCLEOTIDE SEQUENCE [LARGE SCALE GENOMIC DNA]</scope>
</reference>
<accession>A0ACD5TMM9</accession>
<dbReference type="EnsemblPlants" id="AVESA.00010b.r2.1CG0084030.1">
    <property type="protein sequence ID" value="AVESA.00010b.r2.1CG0084030.1.CDS"/>
    <property type="gene ID" value="AVESA.00010b.r2.1CG0084030"/>
</dbReference>
<name>A0ACD5TMM9_AVESA</name>
<protein>
    <submittedName>
        <fullName evidence="1">Uncharacterized protein</fullName>
    </submittedName>
</protein>